<evidence type="ECO:0000313" key="2">
    <source>
        <dbReference type="EMBL" id="AUJ29695.1"/>
    </source>
</evidence>
<dbReference type="RefSeq" id="WP_141053359.1">
    <property type="nucleotide sequence ID" value="NZ_CP018176.1"/>
</dbReference>
<name>A0A3S6QTU4_9LACO</name>
<sequence length="68" mass="7544">MNKSRFFNVLGGISLLSALILSFFEIPELNFSVTSTSMNINGSFSFLFILIGIILIVYGIILKKRGKV</sequence>
<feature type="transmembrane region" description="Helical" evidence="1">
    <location>
        <begin position="44"/>
        <end position="62"/>
    </location>
</feature>
<accession>A0A3S6QTU4</accession>
<evidence type="ECO:0000313" key="3">
    <source>
        <dbReference type="Proteomes" id="UP000314960"/>
    </source>
</evidence>
<keyword evidence="1" id="KW-0472">Membrane</keyword>
<dbReference type="Proteomes" id="UP000314960">
    <property type="component" value="Chromosome"/>
</dbReference>
<dbReference type="KEGG" id="lhw:BSQ49_05495"/>
<keyword evidence="1" id="KW-1133">Transmembrane helix</keyword>
<reference evidence="2 3" key="1">
    <citation type="submission" date="2016-11" db="EMBL/GenBank/DDBJ databases">
        <title>Interaction between Lactobacillus species and yeast in water kefir.</title>
        <authorList>
            <person name="Behr J."/>
            <person name="Xu D."/>
            <person name="Vogel R.F."/>
        </authorList>
    </citation>
    <scope>NUCLEOTIDE SEQUENCE [LARGE SCALE GENOMIC DNA]</scope>
    <source>
        <strain evidence="2 3">TMW 1.1822</strain>
    </source>
</reference>
<protein>
    <submittedName>
        <fullName evidence="2">Uncharacterized protein</fullName>
    </submittedName>
</protein>
<dbReference type="EMBL" id="CP018176">
    <property type="protein sequence ID" value="AUJ29695.1"/>
    <property type="molecule type" value="Genomic_DNA"/>
</dbReference>
<gene>
    <name evidence="2" type="ORF">BSQ49_05495</name>
</gene>
<organism evidence="2 3">
    <name type="scientific">Liquorilactobacillus hordei</name>
    <dbReference type="NCBI Taxonomy" id="468911"/>
    <lineage>
        <taxon>Bacteria</taxon>
        <taxon>Bacillati</taxon>
        <taxon>Bacillota</taxon>
        <taxon>Bacilli</taxon>
        <taxon>Lactobacillales</taxon>
        <taxon>Lactobacillaceae</taxon>
        <taxon>Liquorilactobacillus</taxon>
    </lineage>
</organism>
<proteinExistence type="predicted"/>
<feature type="transmembrane region" description="Helical" evidence="1">
    <location>
        <begin position="7"/>
        <end position="24"/>
    </location>
</feature>
<evidence type="ECO:0000256" key="1">
    <source>
        <dbReference type="SAM" id="Phobius"/>
    </source>
</evidence>
<dbReference type="AlphaFoldDB" id="A0A3S6QTU4"/>
<keyword evidence="1" id="KW-0812">Transmembrane</keyword>